<dbReference type="InterPro" id="IPR029479">
    <property type="entry name" value="Nitroreductase"/>
</dbReference>
<evidence type="ECO:0000256" key="1">
    <source>
        <dbReference type="ARBA" id="ARBA00007118"/>
    </source>
</evidence>
<dbReference type="SUPFAM" id="SSF55469">
    <property type="entry name" value="FMN-dependent nitroreductase-like"/>
    <property type="match status" value="1"/>
</dbReference>
<dbReference type="Pfam" id="PF00881">
    <property type="entry name" value="Nitroreductase"/>
    <property type="match status" value="1"/>
</dbReference>
<name>R4KNZ8_9FIRM</name>
<comment type="similarity">
    <text evidence="1">Belongs to the nitroreductase family.</text>
</comment>
<reference evidence="5 6" key="1">
    <citation type="submission" date="2012-01" db="EMBL/GenBank/DDBJ databases">
        <title>Complete sequence of Desulfotomaculum gibsoniae DSM 7213.</title>
        <authorList>
            <consortium name="US DOE Joint Genome Institute"/>
            <person name="Lucas S."/>
            <person name="Han J."/>
            <person name="Lapidus A."/>
            <person name="Cheng J.-F."/>
            <person name="Goodwin L."/>
            <person name="Pitluck S."/>
            <person name="Peters L."/>
            <person name="Ovchinnikova G."/>
            <person name="Teshima H."/>
            <person name="Detter J.C."/>
            <person name="Han C."/>
            <person name="Tapia R."/>
            <person name="Land M."/>
            <person name="Hauser L."/>
            <person name="Kyrpides N."/>
            <person name="Ivanova N."/>
            <person name="Pagani I."/>
            <person name="Parshina S."/>
            <person name="Plugge C."/>
            <person name="Muyzer G."/>
            <person name="Kuever J."/>
            <person name="Ivanova A."/>
            <person name="Nazina T."/>
            <person name="Klenk H.-P."/>
            <person name="Brambilla E."/>
            <person name="Spring S."/>
            <person name="Stams A.F."/>
            <person name="Woyke T."/>
        </authorList>
    </citation>
    <scope>NUCLEOTIDE SEQUENCE [LARGE SCALE GENOMIC DNA]</scope>
    <source>
        <strain evidence="5 6">DSM 7213</strain>
    </source>
</reference>
<dbReference type="STRING" id="767817.Desgi_4008"/>
<dbReference type="RefSeq" id="WP_006523808.1">
    <property type="nucleotide sequence ID" value="NC_021184.1"/>
</dbReference>
<sequence length="172" mass="19377">MNVYQAIINRRSTRKFKGDIVSDQIILKLLDAARWAPSGGNIQPWFFYVVEDRNKREQLVAAALGQKFIAEAPFCIVVCAEPEMSAIRYQQRGAELYCLQDTAAAVQNIMLAALEEGLVSCWVGAFQEDKVQQAFDMPRNRRPVAIIPIGYPVKEPGKAPVRKEIAEISHWV</sequence>
<evidence type="ECO:0000256" key="2">
    <source>
        <dbReference type="ARBA" id="ARBA00023002"/>
    </source>
</evidence>
<dbReference type="Pfam" id="PF14512">
    <property type="entry name" value="TM1586_NiRdase"/>
    <property type="match status" value="1"/>
</dbReference>
<evidence type="ECO:0000259" key="3">
    <source>
        <dbReference type="Pfam" id="PF00881"/>
    </source>
</evidence>
<dbReference type="PANTHER" id="PTHR43673">
    <property type="entry name" value="NAD(P)H NITROREDUCTASE YDGI-RELATED"/>
    <property type="match status" value="1"/>
</dbReference>
<evidence type="ECO:0000313" key="6">
    <source>
        <dbReference type="Proteomes" id="UP000013520"/>
    </source>
</evidence>
<keyword evidence="2" id="KW-0560">Oxidoreductase</keyword>
<protein>
    <submittedName>
        <fullName evidence="5">Nitroreductase</fullName>
    </submittedName>
</protein>
<dbReference type="Proteomes" id="UP000013520">
    <property type="component" value="Chromosome"/>
</dbReference>
<accession>R4KNZ8</accession>
<proteinExistence type="inferred from homology"/>
<dbReference type="eggNOG" id="COG0778">
    <property type="taxonomic scope" value="Bacteria"/>
</dbReference>
<evidence type="ECO:0000259" key="4">
    <source>
        <dbReference type="Pfam" id="PF14512"/>
    </source>
</evidence>
<dbReference type="EMBL" id="CP003273">
    <property type="protein sequence ID" value="AGL03287.1"/>
    <property type="molecule type" value="Genomic_DNA"/>
</dbReference>
<feature type="domain" description="Nitroreductase" evidence="3">
    <location>
        <begin position="8"/>
        <end position="66"/>
    </location>
</feature>
<gene>
    <name evidence="5" type="ORF">Desgi_4008</name>
</gene>
<dbReference type="KEGG" id="dgi:Desgi_4008"/>
<dbReference type="Gene3D" id="3.40.109.10">
    <property type="entry name" value="NADH Oxidase"/>
    <property type="match status" value="1"/>
</dbReference>
<dbReference type="InterPro" id="IPR029478">
    <property type="entry name" value="TM1586_NiRdase"/>
</dbReference>
<organism evidence="5 6">
    <name type="scientific">Desulfoscipio gibsoniae DSM 7213</name>
    <dbReference type="NCBI Taxonomy" id="767817"/>
    <lineage>
        <taxon>Bacteria</taxon>
        <taxon>Bacillati</taxon>
        <taxon>Bacillota</taxon>
        <taxon>Clostridia</taxon>
        <taxon>Eubacteriales</taxon>
        <taxon>Desulfallaceae</taxon>
        <taxon>Desulfoscipio</taxon>
    </lineage>
</organism>
<feature type="domain" description="Putative nitroreductase TM1586" evidence="4">
    <location>
        <begin position="106"/>
        <end position="170"/>
    </location>
</feature>
<dbReference type="InterPro" id="IPR000415">
    <property type="entry name" value="Nitroreductase-like"/>
</dbReference>
<keyword evidence="6" id="KW-1185">Reference proteome</keyword>
<dbReference type="AlphaFoldDB" id="R4KNZ8"/>
<evidence type="ECO:0000313" key="5">
    <source>
        <dbReference type="EMBL" id="AGL03287.1"/>
    </source>
</evidence>
<dbReference type="GO" id="GO:0016491">
    <property type="term" value="F:oxidoreductase activity"/>
    <property type="evidence" value="ECO:0007669"/>
    <property type="project" value="UniProtKB-KW"/>
</dbReference>
<dbReference type="PANTHER" id="PTHR43673:SF10">
    <property type="entry name" value="NADH DEHYDROGENASE_NAD(P)H NITROREDUCTASE XCC3605-RELATED"/>
    <property type="match status" value="1"/>
</dbReference>
<dbReference type="HOGENOM" id="CLU_070764_7_1_9"/>